<evidence type="ECO:0000313" key="5">
    <source>
        <dbReference type="EMBL" id="WQH16029.1"/>
    </source>
</evidence>
<keyword evidence="2" id="KW-0285">Flavoprotein</keyword>
<dbReference type="Pfam" id="PF01613">
    <property type="entry name" value="Flavin_Reduct"/>
    <property type="match status" value="1"/>
</dbReference>
<dbReference type="SUPFAM" id="SSF50475">
    <property type="entry name" value="FMN-binding split barrel"/>
    <property type="match status" value="1"/>
</dbReference>
<dbReference type="SMART" id="SM00903">
    <property type="entry name" value="Flavin_Reduct"/>
    <property type="match status" value="1"/>
</dbReference>
<accession>A0ABZ0YWT3</accession>
<dbReference type="EMBL" id="CP140153">
    <property type="protein sequence ID" value="WQH16029.1"/>
    <property type="molecule type" value="Genomic_DNA"/>
</dbReference>
<dbReference type="InterPro" id="IPR012349">
    <property type="entry name" value="Split_barrel_FMN-bd"/>
</dbReference>
<dbReference type="EC" id="1.5.1.-" evidence="5"/>
<dbReference type="InterPro" id="IPR002563">
    <property type="entry name" value="Flavin_Rdtase-like_dom"/>
</dbReference>
<dbReference type="InterPro" id="IPR052174">
    <property type="entry name" value="Flavoredoxin"/>
</dbReference>
<name>A0ABZ0YWT3_9GAMM</name>
<evidence type="ECO:0000256" key="3">
    <source>
        <dbReference type="ARBA" id="ARBA00038054"/>
    </source>
</evidence>
<evidence type="ECO:0000256" key="1">
    <source>
        <dbReference type="ARBA" id="ARBA00001917"/>
    </source>
</evidence>
<comment type="cofactor">
    <cofactor evidence="1">
        <name>FMN</name>
        <dbReference type="ChEBI" id="CHEBI:58210"/>
    </cofactor>
</comment>
<dbReference type="PANTHER" id="PTHR43567">
    <property type="entry name" value="FLAVOREDOXIN-RELATED-RELATED"/>
    <property type="match status" value="1"/>
</dbReference>
<sequence length="185" mass="20496">MDRPSKVDFPVEKVRRYLEPGPVVLVSSACDGERDIMTLGWHTVMAFSPSTVGCVIAAGNHSFDLVRRSGECVINLPTADLIDEVIGVGNTSGELIDKFERFHLTAEPGGSVAVPRVAECHANFECRLVDDRLVEDRNFFVFEVVLARVAPEPVYPETLHYTGDGVFMVSGQTIDRRDQFLPQML</sequence>
<protein>
    <submittedName>
        <fullName evidence="5">Flavin reductase family protein</fullName>
        <ecNumber evidence="5">1.5.1.-</ecNumber>
    </submittedName>
</protein>
<dbReference type="PANTHER" id="PTHR43567:SF1">
    <property type="entry name" value="FLAVOREDOXIN"/>
    <property type="match status" value="1"/>
</dbReference>
<feature type="domain" description="Flavin reductase like" evidence="4">
    <location>
        <begin position="16"/>
        <end position="168"/>
    </location>
</feature>
<dbReference type="Gene3D" id="2.30.110.10">
    <property type="entry name" value="Electron Transport, Fmn-binding Protein, Chain A"/>
    <property type="match status" value="1"/>
</dbReference>
<comment type="similarity">
    <text evidence="3">Belongs to the flavoredoxin family.</text>
</comment>
<dbReference type="GO" id="GO:0016491">
    <property type="term" value="F:oxidoreductase activity"/>
    <property type="evidence" value="ECO:0007669"/>
    <property type="project" value="UniProtKB-KW"/>
</dbReference>
<evidence type="ECO:0000259" key="4">
    <source>
        <dbReference type="SMART" id="SM00903"/>
    </source>
</evidence>
<dbReference type="PROSITE" id="PS51257">
    <property type="entry name" value="PROKAR_LIPOPROTEIN"/>
    <property type="match status" value="1"/>
</dbReference>
<proteinExistence type="inferred from homology"/>
<dbReference type="RefSeq" id="WP_322521049.1">
    <property type="nucleotide sequence ID" value="NZ_CP140153.1"/>
</dbReference>
<keyword evidence="6" id="KW-1185">Reference proteome</keyword>
<gene>
    <name evidence="5" type="ORF">SR882_09725</name>
</gene>
<reference evidence="5 6" key="1">
    <citation type="submission" date="2023-11" db="EMBL/GenBank/DDBJ databases">
        <title>MicrobeMod: A computational toolkit for identifying prokaryotic methylation and restriction-modification with nanopore sequencing.</title>
        <authorList>
            <person name="Crits-Christoph A."/>
            <person name="Kang S.C."/>
            <person name="Lee H."/>
            <person name="Ostrov N."/>
        </authorList>
    </citation>
    <scope>NUCLEOTIDE SEQUENCE [LARGE SCALE GENOMIC DNA]</scope>
    <source>
        <strain evidence="5 6">ATCC 49870</strain>
    </source>
</reference>
<dbReference type="Proteomes" id="UP001327459">
    <property type="component" value="Chromosome"/>
</dbReference>
<organism evidence="5 6">
    <name type="scientific">Guyparkeria halophila</name>
    <dbReference type="NCBI Taxonomy" id="47960"/>
    <lineage>
        <taxon>Bacteria</taxon>
        <taxon>Pseudomonadati</taxon>
        <taxon>Pseudomonadota</taxon>
        <taxon>Gammaproteobacteria</taxon>
        <taxon>Chromatiales</taxon>
        <taxon>Thioalkalibacteraceae</taxon>
        <taxon>Guyparkeria</taxon>
    </lineage>
</organism>
<evidence type="ECO:0000313" key="6">
    <source>
        <dbReference type="Proteomes" id="UP001327459"/>
    </source>
</evidence>
<keyword evidence="5" id="KW-0560">Oxidoreductase</keyword>
<evidence type="ECO:0000256" key="2">
    <source>
        <dbReference type="ARBA" id="ARBA00022630"/>
    </source>
</evidence>